<name>A0ABR0Z1Z2_HUSHU</name>
<dbReference type="Proteomes" id="UP001369086">
    <property type="component" value="Unassembled WGS sequence"/>
</dbReference>
<dbReference type="InterPro" id="IPR003961">
    <property type="entry name" value="FN3_dom"/>
</dbReference>
<feature type="transmembrane region" description="Helical" evidence="1">
    <location>
        <begin position="56"/>
        <end position="78"/>
    </location>
</feature>
<dbReference type="SUPFAM" id="SSF49265">
    <property type="entry name" value="Fibronectin type III"/>
    <property type="match status" value="2"/>
</dbReference>
<dbReference type="Pfam" id="PF09294">
    <property type="entry name" value="Interfer-bind"/>
    <property type="match status" value="1"/>
</dbReference>
<protein>
    <submittedName>
        <fullName evidence="4">Cytokine receptor family member B16</fullName>
    </submittedName>
</protein>
<dbReference type="InterPro" id="IPR015373">
    <property type="entry name" value="Interferon/interleukin_rcp_dom"/>
</dbReference>
<dbReference type="Gene3D" id="2.60.40.10">
    <property type="entry name" value="Immunoglobulins"/>
    <property type="match status" value="2"/>
</dbReference>
<dbReference type="CDD" id="cd00063">
    <property type="entry name" value="FN3"/>
    <property type="match status" value="1"/>
</dbReference>
<proteinExistence type="predicted"/>
<keyword evidence="1" id="KW-0812">Transmembrane</keyword>
<dbReference type="InterPro" id="IPR036116">
    <property type="entry name" value="FN3_sf"/>
</dbReference>
<dbReference type="EMBL" id="JAHFZB010000019">
    <property type="protein sequence ID" value="KAK6478450.1"/>
    <property type="molecule type" value="Genomic_DNA"/>
</dbReference>
<keyword evidence="5" id="KW-1185">Reference proteome</keyword>
<dbReference type="InterPro" id="IPR013783">
    <property type="entry name" value="Ig-like_fold"/>
</dbReference>
<keyword evidence="1" id="KW-1133">Transmembrane helix</keyword>
<dbReference type="Pfam" id="PF01108">
    <property type="entry name" value="Tissue_fac"/>
    <property type="match status" value="1"/>
</dbReference>
<gene>
    <name evidence="4" type="ORF">HHUSO_G20767</name>
</gene>
<dbReference type="PANTHER" id="PTHR20859">
    <property type="entry name" value="INTERFERON/INTERLEUKIN RECEPTOR"/>
    <property type="match status" value="1"/>
</dbReference>
<keyword evidence="4" id="KW-0675">Receptor</keyword>
<feature type="domain" description="Fibronectin type-III" evidence="2">
    <location>
        <begin position="63"/>
        <end position="170"/>
    </location>
</feature>
<accession>A0ABR0Z1Z2</accession>
<evidence type="ECO:0000259" key="3">
    <source>
        <dbReference type="Pfam" id="PF09294"/>
    </source>
</evidence>
<feature type="domain" description="Interferon/interleukin receptor" evidence="3">
    <location>
        <begin position="195"/>
        <end position="270"/>
    </location>
</feature>
<comment type="caution">
    <text evidence="4">The sequence shown here is derived from an EMBL/GenBank/DDBJ whole genome shotgun (WGS) entry which is preliminary data.</text>
</comment>
<evidence type="ECO:0000313" key="5">
    <source>
        <dbReference type="Proteomes" id="UP001369086"/>
    </source>
</evidence>
<dbReference type="PANTHER" id="PTHR20859:SF48">
    <property type="entry name" value="INTERLEUKIN-20 RECEPTOR SUBUNIT BETA"/>
    <property type="match status" value="1"/>
</dbReference>
<keyword evidence="1" id="KW-0472">Membrane</keyword>
<reference evidence="4 5" key="1">
    <citation type="submission" date="2021-05" db="EMBL/GenBank/DDBJ databases">
        <authorList>
            <person name="Zahm M."/>
            <person name="Klopp C."/>
            <person name="Cabau C."/>
            <person name="Kuhl H."/>
            <person name="Suciu R."/>
            <person name="Ciorpac M."/>
            <person name="Holostenco D."/>
            <person name="Gessner J."/>
            <person name="Wuertz S."/>
            <person name="Hohne C."/>
            <person name="Stock M."/>
            <person name="Gislard M."/>
            <person name="Lluch J."/>
            <person name="Milhes M."/>
            <person name="Lampietro C."/>
            <person name="Lopez Roques C."/>
            <person name="Donnadieu C."/>
            <person name="Du K."/>
            <person name="Schartl M."/>
            <person name="Guiguen Y."/>
        </authorList>
    </citation>
    <scope>NUCLEOTIDE SEQUENCE [LARGE SCALE GENOMIC DNA]</scope>
    <source>
        <strain evidence="4">Hh-F2</strain>
        <tissue evidence="4">Blood</tissue>
    </source>
</reference>
<dbReference type="InterPro" id="IPR050650">
    <property type="entry name" value="Type-II_Cytokine-TF_Rcpt"/>
</dbReference>
<sequence>MSSRFHILHTPASSGGAHMVLKCTAVSHTLSAHRGSSHCTGKNVSSTHQRMVLREIWTAALYTIFMLLVFGSELLTGFENLPAPQNVLLSSIDMIHLLRWSPVLVSGGSVRYTVEFQGEHEREYRNGMWQEVLECLDIVHPVCNVTADISSNVDYDLRVRAYQEERVSPWASIKNMFNRQDTVLTVPVFNVTARKEFLQVDFTEMPKSIVFVLKYWPKGAEHQAVQVTSEQNPFVLVQIEEGVTYCLQAWTHVEVIHKSSNVSELQCVSIPSTLPPWVAPTAVTVSLIVVIVVSLFLLVALQKHLHLIKYFCCPKEMLPDSLDVDTCRVKLYGEKTTSEICDPVLIQPEITL</sequence>
<feature type="transmembrane region" description="Helical" evidence="1">
    <location>
        <begin position="277"/>
        <end position="301"/>
    </location>
</feature>
<evidence type="ECO:0000313" key="4">
    <source>
        <dbReference type="EMBL" id="KAK6478450.1"/>
    </source>
</evidence>
<organism evidence="4 5">
    <name type="scientific">Huso huso</name>
    <name type="common">Beluga</name>
    <name type="synonym">Acipenser huso</name>
    <dbReference type="NCBI Taxonomy" id="61971"/>
    <lineage>
        <taxon>Eukaryota</taxon>
        <taxon>Metazoa</taxon>
        <taxon>Chordata</taxon>
        <taxon>Craniata</taxon>
        <taxon>Vertebrata</taxon>
        <taxon>Euteleostomi</taxon>
        <taxon>Actinopterygii</taxon>
        <taxon>Chondrostei</taxon>
        <taxon>Acipenseriformes</taxon>
        <taxon>Acipenseridae</taxon>
        <taxon>Huso</taxon>
    </lineage>
</organism>
<evidence type="ECO:0000259" key="2">
    <source>
        <dbReference type="Pfam" id="PF01108"/>
    </source>
</evidence>
<evidence type="ECO:0000256" key="1">
    <source>
        <dbReference type="SAM" id="Phobius"/>
    </source>
</evidence>